<feature type="compositionally biased region" description="Basic and acidic residues" evidence="2">
    <location>
        <begin position="2097"/>
        <end position="2112"/>
    </location>
</feature>
<feature type="compositionally biased region" description="Polar residues" evidence="2">
    <location>
        <begin position="1761"/>
        <end position="1775"/>
    </location>
</feature>
<feature type="compositionally biased region" description="Low complexity" evidence="2">
    <location>
        <begin position="339"/>
        <end position="352"/>
    </location>
</feature>
<feature type="compositionally biased region" description="Polar residues" evidence="2">
    <location>
        <begin position="630"/>
        <end position="657"/>
    </location>
</feature>
<feature type="region of interest" description="Disordered" evidence="2">
    <location>
        <begin position="1009"/>
        <end position="1052"/>
    </location>
</feature>
<dbReference type="PROSITE" id="PS50103">
    <property type="entry name" value="ZF_C3H1"/>
    <property type="match status" value="2"/>
</dbReference>
<dbReference type="EMBL" id="LFZO01000609">
    <property type="protein sequence ID" value="KXT03306.1"/>
    <property type="molecule type" value="Genomic_DNA"/>
</dbReference>
<feature type="compositionally biased region" description="Polar residues" evidence="2">
    <location>
        <begin position="1107"/>
        <end position="1123"/>
    </location>
</feature>
<dbReference type="InterPro" id="IPR000571">
    <property type="entry name" value="Znf_CCCH"/>
</dbReference>
<keyword evidence="1" id="KW-0862">Zinc</keyword>
<feature type="compositionally biased region" description="Basic and acidic residues" evidence="2">
    <location>
        <begin position="891"/>
        <end position="900"/>
    </location>
</feature>
<feature type="compositionally biased region" description="Polar residues" evidence="2">
    <location>
        <begin position="1272"/>
        <end position="1308"/>
    </location>
</feature>
<feature type="region of interest" description="Disordered" evidence="2">
    <location>
        <begin position="1107"/>
        <end position="1126"/>
    </location>
</feature>
<feature type="compositionally biased region" description="Polar residues" evidence="2">
    <location>
        <begin position="1174"/>
        <end position="1183"/>
    </location>
</feature>
<feature type="region of interest" description="Disordered" evidence="2">
    <location>
        <begin position="1323"/>
        <end position="1548"/>
    </location>
</feature>
<feature type="zinc finger region" description="C3H1-type" evidence="1">
    <location>
        <begin position="1082"/>
        <end position="1109"/>
    </location>
</feature>
<feature type="region of interest" description="Disordered" evidence="2">
    <location>
        <begin position="873"/>
        <end position="995"/>
    </location>
</feature>
<feature type="region of interest" description="Disordered" evidence="2">
    <location>
        <begin position="329"/>
        <end position="379"/>
    </location>
</feature>
<gene>
    <name evidence="4" type="ORF">AC579_7079</name>
</gene>
<feature type="domain" description="C3H1-type" evidence="3">
    <location>
        <begin position="1082"/>
        <end position="1109"/>
    </location>
</feature>
<feature type="region of interest" description="Disordered" evidence="2">
    <location>
        <begin position="1157"/>
        <end position="1308"/>
    </location>
</feature>
<feature type="compositionally biased region" description="Polar residues" evidence="2">
    <location>
        <begin position="1685"/>
        <end position="1702"/>
    </location>
</feature>
<feature type="compositionally biased region" description="Basic and acidic residues" evidence="2">
    <location>
        <begin position="141"/>
        <end position="154"/>
    </location>
</feature>
<feature type="domain" description="C3H1-type" evidence="3">
    <location>
        <begin position="1049"/>
        <end position="1076"/>
    </location>
</feature>
<dbReference type="Proteomes" id="UP000073492">
    <property type="component" value="Unassembled WGS sequence"/>
</dbReference>
<keyword evidence="1" id="KW-0863">Zinc-finger</keyword>
<feature type="compositionally biased region" description="Basic and acidic residues" evidence="2">
    <location>
        <begin position="596"/>
        <end position="605"/>
    </location>
</feature>
<feature type="compositionally biased region" description="Polar residues" evidence="2">
    <location>
        <begin position="1920"/>
        <end position="1942"/>
    </location>
</feature>
<dbReference type="SMART" id="SM00356">
    <property type="entry name" value="ZnF_C3H1"/>
    <property type="match status" value="2"/>
</dbReference>
<dbReference type="GO" id="GO:0008270">
    <property type="term" value="F:zinc ion binding"/>
    <property type="evidence" value="ECO:0007669"/>
    <property type="project" value="UniProtKB-KW"/>
</dbReference>
<feature type="compositionally biased region" description="Polar residues" evidence="2">
    <location>
        <begin position="1782"/>
        <end position="1814"/>
    </location>
</feature>
<evidence type="ECO:0000313" key="4">
    <source>
        <dbReference type="EMBL" id="KXT03306.1"/>
    </source>
</evidence>
<feature type="compositionally biased region" description="Low complexity" evidence="2">
    <location>
        <begin position="832"/>
        <end position="845"/>
    </location>
</feature>
<feature type="region of interest" description="Disordered" evidence="2">
    <location>
        <begin position="822"/>
        <end position="847"/>
    </location>
</feature>
<sequence length="2112" mass="224996">MDVVGIGLFFGASIIAGTIRDGYVDWLLPAREQPPADPPVVTVIHLTVTVTRRIIRTTPTFVTVFESVPTYITLAAEPYHKIWSLSWTNLLQCFGPFLMFLLFVLLMFSWLGHNDTADTAPVDGADSPPPPSSPQPSGAKSSEHTIHENPDPHGHTAQGEPSSDSPSSTGSTRVGTGFFRRSKSVQTPQTYLSRLRQRPVHRPQRIPRRTTTRGQEPSAGPAAGQSLQGSGTGNALRNAITLGRASRFTAGTSDGAQDSRTESDVIGTSRSGDPEVPGLIRRHDLERSSSAAPDSLPPYVPSRQPDPDTFKRPYIVEPHSSRTFINRHRAQSGDALEQASSSAPSSSRPLLSNRDPAHQHVQGPLDSAGPTTSAVDSARSHPAWPYRSIGTPLSFMPPRVLPHSGGIGSALDAINEDTSAQDSQHRFSGSYPGAAPDDDSDLIEFSGLEPALEDNLPGRSMAGLNATQQHGWETGLLGGHFLPADQDLDLEDGAFNCTLGDSGRLGSAPQGGRRSESSELVEADSSDEDDDEDLEFEDLLENGPSIQSLGHRDWTNPLEERASERIANLLITVPDVQQNVDDEDTSDAVGSASEGTFDHEDEQNREGATQSERTVPSRSSGQPIGPGLATSVTSPMRTTDTGVPSSQPAPVTPQRSIASDEHDELYYLTPAAEQRRGTRVMEISRSLEETLSNLGGAAGSSDLNGTRSEEANGQEQEANIATIPANSSEAAVTGPLVTEQAAPIEARSRSLYVDFMGQTGTLRTSATSSEAPPFTLPADVWSSQPFLAPTPVSSTTNSTDREQETYPLRSLVIAQVQIPMQGHTPPRVEDFSSPSAQASQDSSSAYTQWPQENRHLLTLPHPAKEEVFEPEMPSVRDVDNNPHFWAPGERSQARRLRELPSPDPGRLPIHESALDHSYTPPRDETTATEDFGTPSSPEDGLVQPSSTALVDPFTEASSEPSAPREARGSIAFSVPPSSNRAEDDETDAENGGGGLDAQEVYLHQQGLAPSRPATAEPTTPTERTVAGNSVTPNTASSAATQIITSPHSGTSTRDCPHWISGNFCADEECRLIHDPEKLKRDRNGKVLCSYFLKGRCNKGNGCGNSHDMSNQNGNTTQQPSSTAPVVPTQALQAPQVPQAGAGSSRLVPRPVTAAPVAPAQAVQESQAPQASAGFKSSTQQPILNVQPEPEASQPTGEPSRTARRNDDEQVGDILATMSTGLSTSMWANDQHGRRRSRSANGPSNVQARPRPADVQAQSATGNLRPEGAATGFATTSNDQGDHNSVPQNAASNPQANVTATQSDAGSHQNNDQIVINQDAASNTQLDSAPAEPATALGDQEGQVAAPHNASLGPQPQPQPANAYPEPVTASSDDSGRNVGPQVATPHMQPGSAASNPVIHPHGRTEPLQSVAPDSQPDSPPQEPATASNGTESQSAAAQNTASNLHTGSARPEQAAGSNNNSSGIAVPRDPETAASRVQRDPEELAVQRMMANMASGTSHSMWADEDTGQPDDALVVNQKTHVSSNAQGQQAADANENETGSSQIEQEPAANVVDDFHRAILPEDDDSAGEERRLLNAIGDLEKLISENEEFIARNGNSRNKKTLVKVNTKRSGLRTMQEFLKKNRDLLSQLRQGPLEGTSRQVNQPQQNAEADGPPSDQPNVRPPEDGNSNQGAKKPKGKEKQTDASLNNDFSISAATTLPGQESRWSDQNYVAPSKRKGTEKQKQQQKKKKNTTSEASITASAAAPSALPRTSILPPAQPQSVAGIQSSTSTQAPMAAEMSANTPASEQDQFSQDSQVSGNTRAATNPQSSSDDVAASTPYVDRNGPAETGFSETPNSSGVPEDSSQPESSNTPCRRVNTVLVPDYTKSNSAQNAVRSLGQKPQVPKMQDSAKDAKSFSWANEFDDTETFAPKPETKQAKQAPQRQTPASAQDTGNPQRQPAPSKPEEKSPARFSVQSPSEAEQKLMNQIQRLEKKNSNDRAIMQQCLSSGNVSKAKQLQEQDIPYNEAGLLHLRANLKKINPGNPLLQQKGAQNVLTAQPANSPAQSTEIAESKVMAAGSNDSWSESALHSTPDTLNGQGKHQLQHVGAHAANVQDDKKWVTDAPDDDAR</sequence>
<feature type="compositionally biased region" description="Polar residues" evidence="2">
    <location>
        <begin position="2062"/>
        <end position="2084"/>
    </location>
</feature>
<keyword evidence="1" id="KW-0479">Metal-binding</keyword>
<feature type="compositionally biased region" description="Low complexity" evidence="2">
    <location>
        <begin position="1735"/>
        <end position="1754"/>
    </location>
</feature>
<dbReference type="Gene3D" id="3.30.1370.210">
    <property type="match status" value="1"/>
</dbReference>
<feature type="compositionally biased region" description="Low complexity" evidence="2">
    <location>
        <begin position="1011"/>
        <end position="1024"/>
    </location>
</feature>
<feature type="compositionally biased region" description="Polar residues" evidence="2">
    <location>
        <begin position="1639"/>
        <end position="1650"/>
    </location>
</feature>
<evidence type="ECO:0000256" key="1">
    <source>
        <dbReference type="PROSITE-ProRule" id="PRU00723"/>
    </source>
</evidence>
<evidence type="ECO:0000313" key="5">
    <source>
        <dbReference type="Proteomes" id="UP000073492"/>
    </source>
</evidence>
<feature type="compositionally biased region" description="Polar residues" evidence="2">
    <location>
        <begin position="1216"/>
        <end position="1227"/>
    </location>
</feature>
<protein>
    <recommendedName>
        <fullName evidence="3">C3H1-type domain-containing protein</fullName>
    </recommendedName>
</protein>
<organism evidence="4 5">
    <name type="scientific">Pseudocercospora musae</name>
    <dbReference type="NCBI Taxonomy" id="113226"/>
    <lineage>
        <taxon>Eukaryota</taxon>
        <taxon>Fungi</taxon>
        <taxon>Dikarya</taxon>
        <taxon>Ascomycota</taxon>
        <taxon>Pezizomycotina</taxon>
        <taxon>Dothideomycetes</taxon>
        <taxon>Dothideomycetidae</taxon>
        <taxon>Mycosphaerellales</taxon>
        <taxon>Mycosphaerellaceae</taxon>
        <taxon>Pseudocercospora</taxon>
    </lineage>
</organism>
<feature type="compositionally biased region" description="Low complexity" evidence="2">
    <location>
        <begin position="1432"/>
        <end position="1443"/>
    </location>
</feature>
<evidence type="ECO:0000256" key="2">
    <source>
        <dbReference type="SAM" id="MobiDB-lite"/>
    </source>
</evidence>
<feature type="compositionally biased region" description="Acidic residues" evidence="2">
    <location>
        <begin position="519"/>
        <end position="533"/>
    </location>
</feature>
<feature type="region of interest" description="Disordered" evidence="2">
    <location>
        <begin position="500"/>
        <end position="533"/>
    </location>
</feature>
<keyword evidence="5" id="KW-1185">Reference proteome</keyword>
<feature type="region of interest" description="Disordered" evidence="2">
    <location>
        <begin position="248"/>
        <end position="314"/>
    </location>
</feature>
<feature type="region of interest" description="Disordered" evidence="2">
    <location>
        <begin position="2059"/>
        <end position="2112"/>
    </location>
</feature>
<feature type="compositionally biased region" description="Basic residues" evidence="2">
    <location>
        <begin position="195"/>
        <end position="211"/>
    </location>
</feature>
<feature type="compositionally biased region" description="Polar residues" evidence="2">
    <location>
        <begin position="1956"/>
        <end position="1967"/>
    </location>
</feature>
<feature type="zinc finger region" description="C3H1-type" evidence="1">
    <location>
        <begin position="1049"/>
        <end position="1076"/>
    </location>
</feature>
<feature type="compositionally biased region" description="Polar residues" evidence="2">
    <location>
        <begin position="1833"/>
        <end position="1855"/>
    </location>
</feature>
<feature type="compositionally biased region" description="Low complexity" evidence="2">
    <location>
        <begin position="161"/>
        <end position="172"/>
    </location>
</feature>
<feature type="region of interest" description="Disordered" evidence="2">
    <location>
        <begin position="577"/>
        <end position="662"/>
    </location>
</feature>
<feature type="compositionally biased region" description="Polar residues" evidence="2">
    <location>
        <begin position="225"/>
        <end position="234"/>
    </location>
</feature>
<dbReference type="OrthoDB" id="410307at2759"/>
<name>A0A139HLM1_9PEZI</name>
<feature type="compositionally biased region" description="Polar residues" evidence="2">
    <location>
        <begin position="1026"/>
        <end position="1052"/>
    </location>
</feature>
<feature type="compositionally biased region" description="Polar residues" evidence="2">
    <location>
        <begin position="1868"/>
        <end position="1877"/>
    </location>
</feature>
<feature type="region of interest" description="Disordered" evidence="2">
    <location>
        <begin position="119"/>
        <end position="234"/>
    </location>
</feature>
<comment type="caution">
    <text evidence="4">The sequence shown here is derived from an EMBL/GenBank/DDBJ whole genome shotgun (WGS) entry which is preliminary data.</text>
</comment>
<accession>A0A139HLM1</accession>
<feature type="compositionally biased region" description="Polar residues" evidence="2">
    <location>
        <begin position="701"/>
        <end position="715"/>
    </location>
</feature>
<feature type="compositionally biased region" description="Polar residues" evidence="2">
    <location>
        <begin position="606"/>
        <end position="622"/>
    </location>
</feature>
<feature type="compositionally biased region" description="Low complexity" evidence="2">
    <location>
        <begin position="1157"/>
        <end position="1172"/>
    </location>
</feature>
<feature type="region of interest" description="Disordered" evidence="2">
    <location>
        <begin position="693"/>
        <end position="715"/>
    </location>
</feature>
<reference evidence="4 5" key="1">
    <citation type="submission" date="2015-07" db="EMBL/GenBank/DDBJ databases">
        <title>Comparative genomics of the Sigatoka disease complex on banana suggests a link between parallel evolutionary changes in Pseudocercospora fijiensis and Pseudocercospora eumusae and increased virulence on the banana host.</title>
        <authorList>
            <person name="Chang T.-C."/>
            <person name="Salvucci A."/>
            <person name="Crous P.W."/>
            <person name="Stergiopoulos I."/>
        </authorList>
    </citation>
    <scope>NUCLEOTIDE SEQUENCE [LARGE SCALE GENOMIC DNA]</scope>
    <source>
        <strain evidence="4 5">CBS 116634</strain>
    </source>
</reference>
<proteinExistence type="predicted"/>
<evidence type="ECO:0000259" key="3">
    <source>
        <dbReference type="PROSITE" id="PS50103"/>
    </source>
</evidence>
<feature type="region of interest" description="Disordered" evidence="2">
    <location>
        <begin position="1634"/>
        <end position="1967"/>
    </location>
</feature>
<feature type="region of interest" description="Disordered" evidence="2">
    <location>
        <begin position="417"/>
        <end position="441"/>
    </location>
</feature>
<feature type="compositionally biased region" description="Polar residues" evidence="2">
    <location>
        <begin position="1517"/>
        <end position="1545"/>
    </location>
</feature>